<dbReference type="EMBL" id="JAACJL010000015">
    <property type="protein sequence ID" value="KAF4620995.1"/>
    <property type="molecule type" value="Genomic_DNA"/>
</dbReference>
<dbReference type="Pfam" id="PF17667">
    <property type="entry name" value="Pkinase_fungal"/>
    <property type="match status" value="1"/>
</dbReference>
<feature type="compositionally biased region" description="Polar residues" evidence="1">
    <location>
        <begin position="95"/>
        <end position="105"/>
    </location>
</feature>
<dbReference type="Gene3D" id="1.10.510.10">
    <property type="entry name" value="Transferase(Phosphotransferase) domain 1"/>
    <property type="match status" value="1"/>
</dbReference>
<sequence length="997" mass="113110">MFVDLQEGLSVPNGQMSRVKIDPYEQGRVKNEPEQHAYPGNINPEEEKYIPKPELIDAVLSSGFLKSEPVEPKHAMDMHGPAHSFDNRVKEESGAHQSNHDSQPQARHYVNPAKDNYVPKSELIEALLYFGYLESDSVKREREETQGSTYPGVGMKDEPEDEFQSNRRLKQDILATVDSAIKGGTEHVRERDSASARKRLKTEDMWQYYQKKIVGWGQFYLDIAGSPLQWLHFHLSRMGAFTSLQRPPQSNHVSMKDIDIDFQPCLQNILDVFNEKDSEGKTVKSKAYDAIMEELIAYTSTTHQQSRHAHFVKATNMALEILSPIKIRNSKPAPAFHDENSIMFMVNNPTRMYSVYTSETYCQTPSILLGYRKHIQRIYQKGSNSAQLTDLVTKGPIQPLPWTQALMFAEMDSGSEALTAPARSFVGKDQARPGSDSKESLSTGDNDPCPADVGMGKRPADHASELPASKKRKTNADADQDGTTPWNIVDEVTPEIRQLADCVAETMSNSFGRNHVLGFLLTGSILNVWIFDHGGPIQLMGFDFIQDFPHYLLLLYVLQRFSPEDLGILPGFDDFTAENSGDICSMDLTSCWISEDDCKQRIRFEGASSGEGVPHRYGLHGRSTGARFGTVTISKPEGRLEAKSVALKVSWKHSVRRTEREFIDEANKRIGSSIHATEDPAADPRNFLPEILAERKYTEFDTSIIRDAVLLDPNHHAKSKAFRYPYMIVMPRYEPIHTLAKDSGFPLLNAFLALVYCHAVLWSLGIQHGDISDRNLMVDPVTGYPKLCDYDLSHFEGEILPECLFSNTGTWTFMAIELLTPQAMDGYVKRVYRHEVESFLAVLVWILLRYENGQLLRDPPLSEWCSTSYYACGRNRQATYRLLPTKRKPGWLSSDIWKALLFAIVKLEILRQQVHTLQLKTVGAKAIGLTEFLSDSEEEMSPENVGRLEQRLEELNDMRFVRKVLKWHFFRLQTDDPKWAPFLQKVVPDESSSPIRV</sequence>
<gene>
    <name evidence="3" type="ORF">D9613_001114</name>
</gene>
<accession>A0A8H4R2F7</accession>
<dbReference type="InterPro" id="IPR011009">
    <property type="entry name" value="Kinase-like_dom_sf"/>
</dbReference>
<feature type="region of interest" description="Disordered" evidence="1">
    <location>
        <begin position="425"/>
        <end position="486"/>
    </location>
</feature>
<proteinExistence type="predicted"/>
<name>A0A8H4R2F7_9AGAR</name>
<feature type="region of interest" description="Disordered" evidence="1">
    <location>
        <begin position="140"/>
        <end position="160"/>
    </location>
</feature>
<dbReference type="InterPro" id="IPR000719">
    <property type="entry name" value="Prot_kinase_dom"/>
</dbReference>
<dbReference type="GO" id="GO:0004672">
    <property type="term" value="F:protein kinase activity"/>
    <property type="evidence" value="ECO:0007669"/>
    <property type="project" value="InterPro"/>
</dbReference>
<keyword evidence="4" id="KW-1185">Reference proteome</keyword>
<protein>
    <recommendedName>
        <fullName evidence="2">Protein kinase domain-containing protein</fullName>
    </recommendedName>
</protein>
<feature type="domain" description="Protein kinase" evidence="2">
    <location>
        <begin position="617"/>
        <end position="933"/>
    </location>
</feature>
<feature type="compositionally biased region" description="Basic and acidic residues" evidence="1">
    <location>
        <begin position="85"/>
        <end position="94"/>
    </location>
</feature>
<evidence type="ECO:0000313" key="4">
    <source>
        <dbReference type="Proteomes" id="UP000521872"/>
    </source>
</evidence>
<dbReference type="PANTHER" id="PTHR38248:SF2">
    <property type="entry name" value="FUNK1 11"/>
    <property type="match status" value="1"/>
</dbReference>
<dbReference type="Proteomes" id="UP000521872">
    <property type="component" value="Unassembled WGS sequence"/>
</dbReference>
<feature type="compositionally biased region" description="Basic and acidic residues" evidence="1">
    <location>
        <begin position="429"/>
        <end position="439"/>
    </location>
</feature>
<dbReference type="GO" id="GO:0005524">
    <property type="term" value="F:ATP binding"/>
    <property type="evidence" value="ECO:0007669"/>
    <property type="project" value="InterPro"/>
</dbReference>
<dbReference type="AlphaFoldDB" id="A0A8H4R2F7"/>
<dbReference type="PANTHER" id="PTHR38248">
    <property type="entry name" value="FUNK1 6"/>
    <property type="match status" value="1"/>
</dbReference>
<evidence type="ECO:0000259" key="2">
    <source>
        <dbReference type="PROSITE" id="PS50011"/>
    </source>
</evidence>
<dbReference type="InterPro" id="IPR040976">
    <property type="entry name" value="Pkinase_fungal"/>
</dbReference>
<dbReference type="SUPFAM" id="SSF56112">
    <property type="entry name" value="Protein kinase-like (PK-like)"/>
    <property type="match status" value="1"/>
</dbReference>
<comment type="caution">
    <text evidence="3">The sequence shown here is derived from an EMBL/GenBank/DDBJ whole genome shotgun (WGS) entry which is preliminary data.</text>
</comment>
<reference evidence="3 4" key="1">
    <citation type="submission" date="2019-12" db="EMBL/GenBank/DDBJ databases">
        <authorList>
            <person name="Floudas D."/>
            <person name="Bentzer J."/>
            <person name="Ahren D."/>
            <person name="Johansson T."/>
            <person name="Persson P."/>
            <person name="Tunlid A."/>
        </authorList>
    </citation>
    <scope>NUCLEOTIDE SEQUENCE [LARGE SCALE GENOMIC DNA]</scope>
    <source>
        <strain evidence="3 4">CBS 102.39</strain>
    </source>
</reference>
<evidence type="ECO:0000256" key="1">
    <source>
        <dbReference type="SAM" id="MobiDB-lite"/>
    </source>
</evidence>
<evidence type="ECO:0000313" key="3">
    <source>
        <dbReference type="EMBL" id="KAF4620995.1"/>
    </source>
</evidence>
<dbReference type="PROSITE" id="PS50011">
    <property type="entry name" value="PROTEIN_KINASE_DOM"/>
    <property type="match status" value="1"/>
</dbReference>
<organism evidence="3 4">
    <name type="scientific">Agrocybe pediades</name>
    <dbReference type="NCBI Taxonomy" id="84607"/>
    <lineage>
        <taxon>Eukaryota</taxon>
        <taxon>Fungi</taxon>
        <taxon>Dikarya</taxon>
        <taxon>Basidiomycota</taxon>
        <taxon>Agaricomycotina</taxon>
        <taxon>Agaricomycetes</taxon>
        <taxon>Agaricomycetidae</taxon>
        <taxon>Agaricales</taxon>
        <taxon>Agaricineae</taxon>
        <taxon>Strophariaceae</taxon>
        <taxon>Agrocybe</taxon>
    </lineage>
</organism>
<feature type="region of interest" description="Disordered" evidence="1">
    <location>
        <begin position="76"/>
        <end position="107"/>
    </location>
</feature>